<reference evidence="1 2" key="1">
    <citation type="submission" date="2020-03" db="EMBL/GenBank/DDBJ databases">
        <title>Genomic Encyclopedia of Type Strains, Phase IV (KMG-IV): sequencing the most valuable type-strain genomes for metagenomic binning, comparative biology and taxonomic classification.</title>
        <authorList>
            <person name="Goeker M."/>
        </authorList>
    </citation>
    <scope>NUCLEOTIDE SEQUENCE [LARGE SCALE GENOMIC DNA]</scope>
    <source>
        <strain evidence="1 2">DSM 19867</strain>
    </source>
</reference>
<dbReference type="InterPro" id="IPR043019">
    <property type="entry name" value="GrlR_sf"/>
</dbReference>
<evidence type="ECO:0008006" key="3">
    <source>
        <dbReference type="Google" id="ProtNLM"/>
    </source>
</evidence>
<evidence type="ECO:0000313" key="1">
    <source>
        <dbReference type="EMBL" id="NIK89406.1"/>
    </source>
</evidence>
<keyword evidence="2" id="KW-1185">Reference proteome</keyword>
<comment type="caution">
    <text evidence="1">The sequence shown here is derived from an EMBL/GenBank/DDBJ whole genome shotgun (WGS) entry which is preliminary data.</text>
</comment>
<dbReference type="Gene3D" id="2.40.128.380">
    <property type="entry name" value="T3SS negative regulator GrlR"/>
    <property type="match status" value="1"/>
</dbReference>
<accession>A0A846N117</accession>
<name>A0A846N117_9PROT</name>
<dbReference type="AlphaFoldDB" id="A0A846N117"/>
<protein>
    <recommendedName>
        <fullName evidence="3">T3SS negative regulator,GrlR</fullName>
    </recommendedName>
</protein>
<dbReference type="EMBL" id="JAASRM010000001">
    <property type="protein sequence ID" value="NIK89406.1"/>
    <property type="molecule type" value="Genomic_DNA"/>
</dbReference>
<organism evidence="1 2">
    <name type="scientific">Rhizomicrobium palustre</name>
    <dbReference type="NCBI Taxonomy" id="189966"/>
    <lineage>
        <taxon>Bacteria</taxon>
        <taxon>Pseudomonadati</taxon>
        <taxon>Pseudomonadota</taxon>
        <taxon>Alphaproteobacteria</taxon>
        <taxon>Micropepsales</taxon>
        <taxon>Micropepsaceae</taxon>
        <taxon>Rhizomicrobium</taxon>
    </lineage>
</organism>
<proteinExistence type="predicted"/>
<dbReference type="RefSeq" id="WP_167083498.1">
    <property type="nucleotide sequence ID" value="NZ_BAAADC010000001.1"/>
</dbReference>
<dbReference type="Proteomes" id="UP000570514">
    <property type="component" value="Unassembled WGS sequence"/>
</dbReference>
<gene>
    <name evidence="1" type="ORF">FHS83_002724</name>
</gene>
<sequence length="109" mass="12150">MRDGFYRLQYETGAVTGSGVMAFHEGVLSGCSPYYFMHGTFKKKGNSLEGIIEFERHTERPNQDPSVPREFTIRISGLCGANYGQFVFSSPDGPHLKGSAKFTWLGAYQ</sequence>
<evidence type="ECO:0000313" key="2">
    <source>
        <dbReference type="Proteomes" id="UP000570514"/>
    </source>
</evidence>